<protein>
    <recommendedName>
        <fullName evidence="3 11">Thymidylate kinase</fullName>
        <ecNumber evidence="2 11">2.7.4.9</ecNumber>
    </recommendedName>
    <alternativeName>
        <fullName evidence="11">dTMP kinase</fullName>
    </alternativeName>
</protein>
<comment type="catalytic activity">
    <reaction evidence="9 11">
        <text>dTMP + ATP = dTDP + ADP</text>
        <dbReference type="Rhea" id="RHEA:13517"/>
        <dbReference type="ChEBI" id="CHEBI:30616"/>
        <dbReference type="ChEBI" id="CHEBI:58369"/>
        <dbReference type="ChEBI" id="CHEBI:63528"/>
        <dbReference type="ChEBI" id="CHEBI:456216"/>
        <dbReference type="EC" id="2.7.4.9"/>
    </reaction>
</comment>
<name>A0AAJ1EY41_9ACTO</name>
<comment type="similarity">
    <text evidence="1 11">Belongs to the thymidylate kinase family.</text>
</comment>
<evidence type="ECO:0000259" key="13">
    <source>
        <dbReference type="Pfam" id="PF02223"/>
    </source>
</evidence>
<dbReference type="Gene3D" id="3.40.50.300">
    <property type="entry name" value="P-loop containing nucleotide triphosphate hydrolases"/>
    <property type="match status" value="1"/>
</dbReference>
<dbReference type="GO" id="GO:0006233">
    <property type="term" value="P:dTDP biosynthetic process"/>
    <property type="evidence" value="ECO:0007669"/>
    <property type="project" value="InterPro"/>
</dbReference>
<evidence type="ECO:0000256" key="11">
    <source>
        <dbReference type="HAMAP-Rule" id="MF_00165"/>
    </source>
</evidence>
<evidence type="ECO:0000256" key="7">
    <source>
        <dbReference type="ARBA" id="ARBA00022777"/>
    </source>
</evidence>
<dbReference type="InterPro" id="IPR027417">
    <property type="entry name" value="P-loop_NTPase"/>
</dbReference>
<dbReference type="GO" id="GO:0004798">
    <property type="term" value="F:dTMP kinase activity"/>
    <property type="evidence" value="ECO:0007669"/>
    <property type="project" value="UniProtKB-UniRule"/>
</dbReference>
<dbReference type="SUPFAM" id="SSF52540">
    <property type="entry name" value="P-loop containing nucleoside triphosphate hydrolases"/>
    <property type="match status" value="1"/>
</dbReference>
<evidence type="ECO:0000313" key="14">
    <source>
        <dbReference type="EMBL" id="MCG4618160.1"/>
    </source>
</evidence>
<dbReference type="CDD" id="cd01672">
    <property type="entry name" value="TMPK"/>
    <property type="match status" value="1"/>
</dbReference>
<feature type="domain" description="Thymidylate kinase-like" evidence="13">
    <location>
        <begin position="14"/>
        <end position="199"/>
    </location>
</feature>
<evidence type="ECO:0000256" key="10">
    <source>
        <dbReference type="ARBA" id="ARBA00057735"/>
    </source>
</evidence>
<gene>
    <name evidence="11 14" type="primary">tmk</name>
    <name evidence="14" type="ORF">L0M99_06600</name>
</gene>
<reference evidence="14" key="1">
    <citation type="submission" date="2022-01" db="EMBL/GenBank/DDBJ databases">
        <title>Collection of gut derived symbiotic bacterial strains cultured from healthy donors.</title>
        <authorList>
            <person name="Lin H."/>
            <person name="Kohout C."/>
            <person name="Waligurski E."/>
            <person name="Pamer E.G."/>
        </authorList>
    </citation>
    <scope>NUCLEOTIDE SEQUENCE</scope>
    <source>
        <strain evidence="14">DFI.7.46</strain>
    </source>
</reference>
<dbReference type="GO" id="GO:0006235">
    <property type="term" value="P:dTTP biosynthetic process"/>
    <property type="evidence" value="ECO:0007669"/>
    <property type="project" value="UniProtKB-UniRule"/>
</dbReference>
<evidence type="ECO:0000256" key="4">
    <source>
        <dbReference type="ARBA" id="ARBA00022679"/>
    </source>
</evidence>
<dbReference type="EC" id="2.7.4.9" evidence="2 11"/>
<dbReference type="Proteomes" id="UP001200537">
    <property type="component" value="Unassembled WGS sequence"/>
</dbReference>
<sequence length="249" mass="27087">MNAATPYPGFFISFEGGDYTGKSTQVKLLMQALVARGAAAIATFEPGGTSLGQRLRREVMHGEDLDPHTEALLYAADRAWHAHTIIKPHLQAGEVVVSDRYLDSSLAYQGIGRGLGLEKIAEISRWATNNLLPDLTILLDGDPEVLASRRTERPDRMESAGLAFHQAVRQAFLQIAERDRQRIKVLDATRGVTEIHQQVLSLVSAAFAARTKMQAGQEQTESAWSLPDLGASEADTPAGDSLQTGLQQL</sequence>
<keyword evidence="6 11" id="KW-0547">Nucleotide-binding</keyword>
<dbReference type="PROSITE" id="PS01331">
    <property type="entry name" value="THYMIDYLATE_KINASE"/>
    <property type="match status" value="1"/>
</dbReference>
<dbReference type="InterPro" id="IPR018094">
    <property type="entry name" value="Thymidylate_kinase"/>
</dbReference>
<dbReference type="Pfam" id="PF02223">
    <property type="entry name" value="Thymidylate_kin"/>
    <property type="match status" value="1"/>
</dbReference>
<keyword evidence="4 11" id="KW-0808">Transferase</keyword>
<evidence type="ECO:0000256" key="5">
    <source>
        <dbReference type="ARBA" id="ARBA00022727"/>
    </source>
</evidence>
<dbReference type="InterPro" id="IPR039430">
    <property type="entry name" value="Thymidylate_kin-like_dom"/>
</dbReference>
<feature type="region of interest" description="Disordered" evidence="12">
    <location>
        <begin position="228"/>
        <end position="249"/>
    </location>
</feature>
<comment type="function">
    <text evidence="10 11">Phosphorylation of dTMP to form dTDP in both de novo and salvage pathways of dTTP synthesis.</text>
</comment>
<accession>A0AAJ1EY41</accession>
<dbReference type="GO" id="GO:0005524">
    <property type="term" value="F:ATP binding"/>
    <property type="evidence" value="ECO:0007669"/>
    <property type="project" value="UniProtKB-UniRule"/>
</dbReference>
<proteinExistence type="inferred from homology"/>
<dbReference type="HAMAP" id="MF_00165">
    <property type="entry name" value="Thymidylate_kinase"/>
    <property type="match status" value="1"/>
</dbReference>
<dbReference type="InterPro" id="IPR018095">
    <property type="entry name" value="Thymidylate_kin_CS"/>
</dbReference>
<keyword evidence="8 11" id="KW-0067">ATP-binding</keyword>
<keyword evidence="7 11" id="KW-0418">Kinase</keyword>
<dbReference type="GO" id="GO:0005829">
    <property type="term" value="C:cytosol"/>
    <property type="evidence" value="ECO:0007669"/>
    <property type="project" value="TreeGrafter"/>
</dbReference>
<dbReference type="PANTHER" id="PTHR10344">
    <property type="entry name" value="THYMIDYLATE KINASE"/>
    <property type="match status" value="1"/>
</dbReference>
<dbReference type="PANTHER" id="PTHR10344:SF4">
    <property type="entry name" value="UMP-CMP KINASE 2, MITOCHONDRIAL"/>
    <property type="match status" value="1"/>
</dbReference>
<evidence type="ECO:0000256" key="9">
    <source>
        <dbReference type="ARBA" id="ARBA00048743"/>
    </source>
</evidence>
<dbReference type="GO" id="GO:0006227">
    <property type="term" value="P:dUDP biosynthetic process"/>
    <property type="evidence" value="ECO:0007669"/>
    <property type="project" value="TreeGrafter"/>
</dbReference>
<evidence type="ECO:0000256" key="6">
    <source>
        <dbReference type="ARBA" id="ARBA00022741"/>
    </source>
</evidence>
<dbReference type="EMBL" id="JAKNHJ010000012">
    <property type="protein sequence ID" value="MCG4618160.1"/>
    <property type="molecule type" value="Genomic_DNA"/>
</dbReference>
<comment type="caution">
    <text evidence="14">The sequence shown here is derived from an EMBL/GenBank/DDBJ whole genome shotgun (WGS) entry which is preliminary data.</text>
</comment>
<evidence type="ECO:0000313" key="15">
    <source>
        <dbReference type="Proteomes" id="UP001200537"/>
    </source>
</evidence>
<evidence type="ECO:0000256" key="12">
    <source>
        <dbReference type="SAM" id="MobiDB-lite"/>
    </source>
</evidence>
<dbReference type="FunFam" id="3.40.50.300:FF:000225">
    <property type="entry name" value="Thymidylate kinase"/>
    <property type="match status" value="1"/>
</dbReference>
<keyword evidence="5 11" id="KW-0545">Nucleotide biosynthesis</keyword>
<organism evidence="14 15">
    <name type="scientific">Varibaculum cambriense</name>
    <dbReference type="NCBI Taxonomy" id="184870"/>
    <lineage>
        <taxon>Bacteria</taxon>
        <taxon>Bacillati</taxon>
        <taxon>Actinomycetota</taxon>
        <taxon>Actinomycetes</taxon>
        <taxon>Actinomycetales</taxon>
        <taxon>Actinomycetaceae</taxon>
        <taxon>Varibaculum</taxon>
    </lineage>
</organism>
<evidence type="ECO:0000256" key="1">
    <source>
        <dbReference type="ARBA" id="ARBA00009776"/>
    </source>
</evidence>
<comment type="caution">
    <text evidence="11">Lacks conserved residue(s) required for the propagation of feature annotation.</text>
</comment>
<dbReference type="AlphaFoldDB" id="A0AAJ1EY41"/>
<evidence type="ECO:0000256" key="8">
    <source>
        <dbReference type="ARBA" id="ARBA00022840"/>
    </source>
</evidence>
<dbReference type="NCBIfam" id="TIGR00041">
    <property type="entry name" value="DTMP_kinase"/>
    <property type="match status" value="1"/>
</dbReference>
<evidence type="ECO:0000256" key="2">
    <source>
        <dbReference type="ARBA" id="ARBA00012980"/>
    </source>
</evidence>
<dbReference type="RefSeq" id="WP_238128148.1">
    <property type="nucleotide sequence ID" value="NZ_JAKNHJ010000012.1"/>
</dbReference>
<evidence type="ECO:0000256" key="3">
    <source>
        <dbReference type="ARBA" id="ARBA00017144"/>
    </source>
</evidence>